<dbReference type="Pfam" id="PF00639">
    <property type="entry name" value="Rotamase"/>
    <property type="match status" value="2"/>
</dbReference>
<dbReference type="SUPFAM" id="SSF109998">
    <property type="entry name" value="Triger factor/SurA peptide-binding domain-like"/>
    <property type="match status" value="1"/>
</dbReference>
<feature type="domain" description="PpiC" evidence="2">
    <location>
        <begin position="272"/>
        <end position="369"/>
    </location>
</feature>
<protein>
    <recommendedName>
        <fullName evidence="2">PpiC domain-containing protein</fullName>
    </recommendedName>
</protein>
<evidence type="ECO:0000259" key="2">
    <source>
        <dbReference type="PROSITE" id="PS50198"/>
    </source>
</evidence>
<dbReference type="InterPro" id="IPR027304">
    <property type="entry name" value="Trigger_fact/SurA_dom_sf"/>
</dbReference>
<dbReference type="PANTHER" id="PTHR47637:SF1">
    <property type="entry name" value="CHAPERONE SURA"/>
    <property type="match status" value="1"/>
</dbReference>
<dbReference type="SUPFAM" id="SSF54534">
    <property type="entry name" value="FKBP-like"/>
    <property type="match status" value="2"/>
</dbReference>
<feature type="domain" description="PpiC" evidence="2">
    <location>
        <begin position="169"/>
        <end position="269"/>
    </location>
</feature>
<dbReference type="Gene3D" id="3.10.50.40">
    <property type="match status" value="2"/>
</dbReference>
<proteinExistence type="predicted"/>
<evidence type="ECO:0000256" key="1">
    <source>
        <dbReference type="ARBA" id="ARBA00022729"/>
    </source>
</evidence>
<name>A0A381YT16_9ZZZZ</name>
<dbReference type="AlphaFoldDB" id="A0A381YT16"/>
<keyword evidence="1" id="KW-0732">Signal</keyword>
<dbReference type="PANTHER" id="PTHR47637">
    <property type="entry name" value="CHAPERONE SURA"/>
    <property type="match status" value="1"/>
</dbReference>
<accession>A0A381YT16</accession>
<evidence type="ECO:0000313" key="3">
    <source>
        <dbReference type="EMBL" id="SVA79637.1"/>
    </source>
</evidence>
<dbReference type="PROSITE" id="PS50198">
    <property type="entry name" value="PPIC_PPIASE_2"/>
    <property type="match status" value="2"/>
</dbReference>
<dbReference type="EMBL" id="UINC01018883">
    <property type="protein sequence ID" value="SVA79637.1"/>
    <property type="molecule type" value="Genomic_DNA"/>
</dbReference>
<reference evidence="3" key="1">
    <citation type="submission" date="2018-05" db="EMBL/GenBank/DDBJ databases">
        <authorList>
            <person name="Lanie J.A."/>
            <person name="Ng W.-L."/>
            <person name="Kazmierczak K.M."/>
            <person name="Andrzejewski T.M."/>
            <person name="Davidsen T.M."/>
            <person name="Wayne K.J."/>
            <person name="Tettelin H."/>
            <person name="Glass J.I."/>
            <person name="Rusch D."/>
            <person name="Podicherti R."/>
            <person name="Tsui H.-C.T."/>
            <person name="Winkler M.E."/>
        </authorList>
    </citation>
    <scope>NUCLEOTIDE SEQUENCE</scope>
</reference>
<organism evidence="3">
    <name type="scientific">marine metagenome</name>
    <dbReference type="NCBI Taxonomy" id="408172"/>
    <lineage>
        <taxon>unclassified sequences</taxon>
        <taxon>metagenomes</taxon>
        <taxon>ecological metagenomes</taxon>
    </lineage>
</organism>
<feature type="non-terminal residue" evidence="3">
    <location>
        <position position="369"/>
    </location>
</feature>
<sequence length="369" mass="41214">MFLFLSSFVFLVAQGGLLEGVSAVVGNTVILKSDVSQLVSMTALQNKIDINKDPSVLKKLQVHALENLVNRQIILEMAKLDSVEVKDKDVNEALDRQVENIISQAGSIEIAEEYLGQSINSYRRDYWIDIRDLLITEQYQFSLINKININRDGVVRFYEEYRDSLGFLPTLYRINHIQLSIQPSNKSLSAALSKINDIRNRIISGESFHSLAVAHSEDPGNSFRGGSLGYVERGSLVSEFEAIAFTQEAGLISKPILTEFGYHIIETLDRKGEKSKIRHILIKPRITESDETISYNFALALKDSAVNFNIFKQLAGLYSDDESTKKIGGDLGWVDISNFPLPELTKAVQTVSSLQVCSFPIKTSAGHHL</sequence>
<dbReference type="Gene3D" id="1.10.4030.10">
    <property type="entry name" value="Porin chaperone SurA, peptide-binding domain"/>
    <property type="match status" value="1"/>
</dbReference>
<dbReference type="InterPro" id="IPR050280">
    <property type="entry name" value="OMP_Chaperone_SurA"/>
</dbReference>
<dbReference type="GO" id="GO:0003755">
    <property type="term" value="F:peptidyl-prolyl cis-trans isomerase activity"/>
    <property type="evidence" value="ECO:0007669"/>
    <property type="project" value="InterPro"/>
</dbReference>
<dbReference type="InterPro" id="IPR046357">
    <property type="entry name" value="PPIase_dom_sf"/>
</dbReference>
<dbReference type="InterPro" id="IPR000297">
    <property type="entry name" value="PPIase_PpiC"/>
</dbReference>
<gene>
    <name evidence="3" type="ORF">METZ01_LOCUS132491</name>
</gene>